<sequence>MTPEQLKDEEEQLRSQVNQLSNDTRKIFYQQQQQRIKDPDTYAVLNWFFVAGLHHFYLANYPRGVVNLTLMLIGLLWIESVGLLLILLVFLIELPQLFKSQQIVHAYNNRVMKTLLQELQESNH</sequence>
<protein>
    <submittedName>
        <fullName evidence="2">TM2 domain-containing protein</fullName>
    </submittedName>
</protein>
<comment type="caution">
    <text evidence="2">The sequence shown here is derived from an EMBL/GenBank/DDBJ whole genome shotgun (WGS) entry which is preliminary data.</text>
</comment>
<proteinExistence type="predicted"/>
<reference evidence="2 3" key="1">
    <citation type="submission" date="2020-07" db="EMBL/GenBank/DDBJ databases">
        <title>Halophilic bacteria isolated from french cheeses.</title>
        <authorList>
            <person name="Kothe C.I."/>
            <person name="Farah-Kraiem B."/>
            <person name="Renault P."/>
            <person name="Dridi B."/>
        </authorList>
    </citation>
    <scope>NUCLEOTIDE SEQUENCE [LARGE SCALE GENOMIC DNA]</scope>
    <source>
        <strain evidence="2 3">FME14</strain>
    </source>
</reference>
<keyword evidence="1" id="KW-1133">Transmembrane helix</keyword>
<dbReference type="RefSeq" id="WP_192541924.1">
    <property type="nucleotide sequence ID" value="NZ_JBQDLW010000007.1"/>
</dbReference>
<dbReference type="Proteomes" id="UP000707245">
    <property type="component" value="Unassembled WGS sequence"/>
</dbReference>
<keyword evidence="3" id="KW-1185">Reference proteome</keyword>
<keyword evidence="1" id="KW-0812">Transmembrane</keyword>
<gene>
    <name evidence="2" type="ORF">EI167_11950</name>
</gene>
<dbReference type="EMBL" id="RRZA01000033">
    <property type="protein sequence ID" value="MBE0458147.1"/>
    <property type="molecule type" value="Genomic_DNA"/>
</dbReference>
<evidence type="ECO:0000313" key="3">
    <source>
        <dbReference type="Proteomes" id="UP000707245"/>
    </source>
</evidence>
<keyword evidence="1" id="KW-0472">Membrane</keyword>
<feature type="transmembrane region" description="Helical" evidence="1">
    <location>
        <begin position="70"/>
        <end position="92"/>
    </location>
</feature>
<feature type="transmembrane region" description="Helical" evidence="1">
    <location>
        <begin position="41"/>
        <end position="58"/>
    </location>
</feature>
<accession>A0ABR9FMU5</accession>
<organism evidence="2 3">
    <name type="scientific">Pseudoalteromonas prydzensis</name>
    <dbReference type="NCBI Taxonomy" id="182141"/>
    <lineage>
        <taxon>Bacteria</taxon>
        <taxon>Pseudomonadati</taxon>
        <taxon>Pseudomonadota</taxon>
        <taxon>Gammaproteobacteria</taxon>
        <taxon>Alteromonadales</taxon>
        <taxon>Pseudoalteromonadaceae</taxon>
        <taxon>Pseudoalteromonas</taxon>
    </lineage>
</organism>
<evidence type="ECO:0000256" key="1">
    <source>
        <dbReference type="SAM" id="Phobius"/>
    </source>
</evidence>
<evidence type="ECO:0000313" key="2">
    <source>
        <dbReference type="EMBL" id="MBE0458147.1"/>
    </source>
</evidence>
<name>A0ABR9FMU5_9GAMM</name>